<keyword evidence="8" id="KW-0863">Zinc-finger</keyword>
<evidence type="ECO:0000256" key="3">
    <source>
        <dbReference type="ARBA" id="ARBA00022695"/>
    </source>
</evidence>
<dbReference type="GO" id="GO:0004190">
    <property type="term" value="F:aspartic-type endopeptidase activity"/>
    <property type="evidence" value="ECO:0007669"/>
    <property type="project" value="InterPro"/>
</dbReference>
<dbReference type="PANTHER" id="PTHR37984:SF5">
    <property type="entry name" value="PROTEIN NYNRIN-LIKE"/>
    <property type="match status" value="1"/>
</dbReference>
<dbReference type="CDD" id="cd01647">
    <property type="entry name" value="RT_LTR"/>
    <property type="match status" value="1"/>
</dbReference>
<dbReference type="InterPro" id="IPR043128">
    <property type="entry name" value="Rev_trsase/Diguanyl_cyclase"/>
</dbReference>
<dbReference type="InterPro" id="IPR001969">
    <property type="entry name" value="Aspartic_peptidase_AS"/>
</dbReference>
<evidence type="ECO:0000313" key="11">
    <source>
        <dbReference type="EMBL" id="GMF47111.1"/>
    </source>
</evidence>
<dbReference type="InterPro" id="IPR005162">
    <property type="entry name" value="Retrotrans_gag_dom"/>
</dbReference>
<name>A0A9W7CX52_9STRA</name>
<dbReference type="CDD" id="cd00303">
    <property type="entry name" value="retropepsin_like"/>
    <property type="match status" value="1"/>
</dbReference>
<keyword evidence="8" id="KW-0479">Metal-binding</keyword>
<feature type="domain" description="CCHC-type" evidence="10">
    <location>
        <begin position="252"/>
        <end position="266"/>
    </location>
</feature>
<dbReference type="Proteomes" id="UP001165121">
    <property type="component" value="Unassembled WGS sequence"/>
</dbReference>
<dbReference type="GO" id="GO:0003676">
    <property type="term" value="F:nucleic acid binding"/>
    <property type="evidence" value="ECO:0007669"/>
    <property type="project" value="InterPro"/>
</dbReference>
<evidence type="ECO:0000256" key="2">
    <source>
        <dbReference type="ARBA" id="ARBA00022679"/>
    </source>
</evidence>
<evidence type="ECO:0000256" key="9">
    <source>
        <dbReference type="SAM" id="MobiDB-lite"/>
    </source>
</evidence>
<dbReference type="Pfam" id="PF03732">
    <property type="entry name" value="Retrotrans_gag"/>
    <property type="match status" value="1"/>
</dbReference>
<dbReference type="GO" id="GO:0006508">
    <property type="term" value="P:proteolysis"/>
    <property type="evidence" value="ECO:0007669"/>
    <property type="project" value="InterPro"/>
</dbReference>
<dbReference type="PROSITE" id="PS00141">
    <property type="entry name" value="ASP_PROTEASE"/>
    <property type="match status" value="1"/>
</dbReference>
<dbReference type="Gene3D" id="3.10.10.10">
    <property type="entry name" value="HIV Type 1 Reverse Transcriptase, subunit A, domain 1"/>
    <property type="match status" value="1"/>
</dbReference>
<dbReference type="Gene3D" id="3.10.20.370">
    <property type="match status" value="1"/>
</dbReference>
<dbReference type="Pfam" id="PF17917">
    <property type="entry name" value="RT_RNaseH"/>
    <property type="match status" value="1"/>
</dbReference>
<dbReference type="PANTHER" id="PTHR37984">
    <property type="entry name" value="PROTEIN CBG26694"/>
    <property type="match status" value="1"/>
</dbReference>
<keyword evidence="5" id="KW-0255">Endonuclease</keyword>
<protein>
    <recommendedName>
        <fullName evidence="1">RNA-directed DNA polymerase</fullName>
        <ecNumber evidence="1">2.7.7.49</ecNumber>
    </recommendedName>
</protein>
<dbReference type="SMART" id="SM00343">
    <property type="entry name" value="ZnF_C2HC"/>
    <property type="match status" value="1"/>
</dbReference>
<dbReference type="InterPro" id="IPR050951">
    <property type="entry name" value="Retrovirus_Pol_polyprotein"/>
</dbReference>
<evidence type="ECO:0000259" key="10">
    <source>
        <dbReference type="PROSITE" id="PS50158"/>
    </source>
</evidence>
<dbReference type="CDD" id="cd09274">
    <property type="entry name" value="RNase_HI_RT_Ty3"/>
    <property type="match status" value="1"/>
</dbReference>
<dbReference type="SUPFAM" id="SSF56672">
    <property type="entry name" value="DNA/RNA polymerases"/>
    <property type="match status" value="1"/>
</dbReference>
<keyword evidence="3" id="KW-0548">Nucleotidyltransferase</keyword>
<dbReference type="EMBL" id="BSXT01002083">
    <property type="protein sequence ID" value="GMF47111.1"/>
    <property type="molecule type" value="Genomic_DNA"/>
</dbReference>
<dbReference type="InterPro" id="IPR021109">
    <property type="entry name" value="Peptidase_aspartic_dom_sf"/>
</dbReference>
<gene>
    <name evidence="11" type="ORF">Pfra01_001763900</name>
</gene>
<reference evidence="11" key="1">
    <citation type="submission" date="2023-04" db="EMBL/GenBank/DDBJ databases">
        <title>Phytophthora fragariaefolia NBRC 109709.</title>
        <authorList>
            <person name="Ichikawa N."/>
            <person name="Sato H."/>
            <person name="Tonouchi N."/>
        </authorList>
    </citation>
    <scope>NUCLEOTIDE SEQUENCE</scope>
    <source>
        <strain evidence="11">NBRC 109709</strain>
    </source>
</reference>
<feature type="compositionally biased region" description="Basic and acidic residues" evidence="9">
    <location>
        <begin position="200"/>
        <end position="222"/>
    </location>
</feature>
<accession>A0A9W7CX52</accession>
<dbReference type="Gene3D" id="3.30.70.270">
    <property type="match status" value="1"/>
</dbReference>
<comment type="caution">
    <text evidence="11">The sequence shown here is derived from an EMBL/GenBank/DDBJ whole genome shotgun (WGS) entry which is preliminary data.</text>
</comment>
<dbReference type="EC" id="2.7.7.49" evidence="1"/>
<feature type="region of interest" description="Disordered" evidence="9">
    <location>
        <begin position="200"/>
        <end position="235"/>
    </location>
</feature>
<dbReference type="AlphaFoldDB" id="A0A9W7CX52"/>
<dbReference type="InterPro" id="IPR000477">
    <property type="entry name" value="RT_dom"/>
</dbReference>
<keyword evidence="12" id="KW-1185">Reference proteome</keyword>
<organism evidence="11 12">
    <name type="scientific">Phytophthora fragariaefolia</name>
    <dbReference type="NCBI Taxonomy" id="1490495"/>
    <lineage>
        <taxon>Eukaryota</taxon>
        <taxon>Sar</taxon>
        <taxon>Stramenopiles</taxon>
        <taxon>Oomycota</taxon>
        <taxon>Peronosporomycetes</taxon>
        <taxon>Peronosporales</taxon>
        <taxon>Peronosporaceae</taxon>
        <taxon>Phytophthora</taxon>
    </lineage>
</organism>
<dbReference type="PROSITE" id="PS50158">
    <property type="entry name" value="ZF_CCHC"/>
    <property type="match status" value="1"/>
</dbReference>
<feature type="compositionally biased region" description="Polar residues" evidence="9">
    <location>
        <begin position="281"/>
        <end position="290"/>
    </location>
</feature>
<evidence type="ECO:0000256" key="7">
    <source>
        <dbReference type="ARBA" id="ARBA00022918"/>
    </source>
</evidence>
<keyword evidence="2" id="KW-0808">Transferase</keyword>
<evidence type="ECO:0000256" key="6">
    <source>
        <dbReference type="ARBA" id="ARBA00022801"/>
    </source>
</evidence>
<evidence type="ECO:0000256" key="5">
    <source>
        <dbReference type="ARBA" id="ARBA00022759"/>
    </source>
</evidence>
<dbReference type="GO" id="GO:0008270">
    <property type="term" value="F:zinc ion binding"/>
    <property type="evidence" value="ECO:0007669"/>
    <property type="project" value="UniProtKB-KW"/>
</dbReference>
<dbReference type="GO" id="GO:0004519">
    <property type="term" value="F:endonuclease activity"/>
    <property type="evidence" value="ECO:0007669"/>
    <property type="project" value="UniProtKB-KW"/>
</dbReference>
<dbReference type="GO" id="GO:0003964">
    <property type="term" value="F:RNA-directed DNA polymerase activity"/>
    <property type="evidence" value="ECO:0007669"/>
    <property type="project" value="UniProtKB-KW"/>
</dbReference>
<dbReference type="OrthoDB" id="122605at2759"/>
<feature type="region of interest" description="Disordered" evidence="9">
    <location>
        <begin position="273"/>
        <end position="292"/>
    </location>
</feature>
<evidence type="ECO:0000256" key="4">
    <source>
        <dbReference type="ARBA" id="ARBA00022722"/>
    </source>
</evidence>
<evidence type="ECO:0000256" key="1">
    <source>
        <dbReference type="ARBA" id="ARBA00012493"/>
    </source>
</evidence>
<keyword evidence="4" id="KW-0540">Nuclease</keyword>
<keyword evidence="8" id="KW-0862">Zinc</keyword>
<dbReference type="Pfam" id="PF00078">
    <property type="entry name" value="RVT_1"/>
    <property type="match status" value="1"/>
</dbReference>
<dbReference type="InterPro" id="IPR041373">
    <property type="entry name" value="RT_RNaseH"/>
</dbReference>
<dbReference type="Gene3D" id="2.40.70.10">
    <property type="entry name" value="Acid Proteases"/>
    <property type="match status" value="1"/>
</dbReference>
<dbReference type="InterPro" id="IPR001878">
    <property type="entry name" value="Znf_CCHC"/>
</dbReference>
<sequence length="1166" mass="133007">MADSAQLMHCMLEAMEKQTQLIDELRKSRQLSELKLDGVKLPSYGGTLKESFQLYREQVEQYFLAKGIDWKDSKLSERILAVLAGSLRYGAAQWYIVKKGDVKSVQDFFEKLEEEFVPPDLQERLRDQMNDLKERQCRDLPDYISKFRHLITQVKEMSELDKIMYFLRGQRSSIREEVQYRRSATLTDAITVALDYDRSHAHRGRSEGARDRPRYRSYDNRRSRSNNDGPVPMEIDNVRVPSKEECMRRNLCFRCGSSAHRARQCPMQQQQTQMAKRNAPKYNNTGNSQGRKPRMNMVLEEDDQADTIVMDRVTMSVADIQEQADELQAFMEKTRAESGFDSGLHAMQPEMVPGVCETPPVQAEDSDLHAMLPNLDSGVCGSPPEQGAELHAMQPVTLVQHGSQPTSTTETLKVNAVKSERKSNLFIKKGRITGRDVRILLDTGASTNMITPGLASNVLLARRIQAQRFDGTLTPATDVKHVEAPVNMDGYFFPAMDFVEWKLPDSHDVIFGKPWFQNYNPQVNWQTEEVVIQDRMQFVDIDGPSFSHNLKEGEYEQVFRVKVQLVPEVDGIPEPIFKVVGEEFKDVFPEQLPDGLPPMREVNFEVTLKKGAKPSSRAPFRLSKMEQNAFKEFVKDKLKKGWIEVSNSPWVSNIFAIPKKDPDTGQIPKRAEWLRSGNTKIPLHWVFDYRYLNSMTVIAKIPLPLIEELFDKMVGCIVNTLIDLAQGYHQMIVVKSSRPYTAFRTHKETYQWCVAPMGVAGMPGTWSRLMHKLFDKFEFVVVHLDDICIFSKSMDEHVEHLRAVRLVLRREKLFAHLAKCSFGQSQVAFLGHVVSQAGVATKGGSDSQGMLHGIGQSVEEGYPRLKLALQQAPTLKLPDFERPFIVTTDASGHCIGGVLSQKYDGADHPIAFYSKKLDRHERGWPTHEQELLAIKVATEKWRHYLHGRPFDVYTDNTACSWMLHHPRVSPKLARFLTHFSQYTFTLHHVRGKMNVVADALSRPPPEGLEDEEEKEPPLPDVTYTVHDCNDECAKNVAQVHEHRIRSAVLRNLSTEDTHLLLDDVDLRGKSRPIGVAQQQVNTVDYQFVSPHLAPETKRAFQKGYEEDPAFKQQGLEGAQKEKFVKHNGLLFFKQKKCETSTHVPQSSSMVLLADYGPRCKGIRAHM</sequence>
<dbReference type="FunFam" id="3.10.20.370:FF:000001">
    <property type="entry name" value="Retrovirus-related Pol polyprotein from transposon 17.6-like protein"/>
    <property type="match status" value="1"/>
</dbReference>
<dbReference type="SUPFAM" id="SSF50630">
    <property type="entry name" value="Acid proteases"/>
    <property type="match status" value="1"/>
</dbReference>
<proteinExistence type="predicted"/>
<keyword evidence="7" id="KW-0695">RNA-directed DNA polymerase</keyword>
<evidence type="ECO:0000256" key="8">
    <source>
        <dbReference type="PROSITE-ProRule" id="PRU00047"/>
    </source>
</evidence>
<evidence type="ECO:0000313" key="12">
    <source>
        <dbReference type="Proteomes" id="UP001165121"/>
    </source>
</evidence>
<keyword evidence="6" id="KW-0378">Hydrolase</keyword>
<dbReference type="InterPro" id="IPR043502">
    <property type="entry name" value="DNA/RNA_pol_sf"/>
</dbReference>